<comment type="caution">
    <text evidence="1">The sequence shown here is derived from an EMBL/GenBank/DDBJ whole genome shotgun (WGS) entry which is preliminary data.</text>
</comment>
<evidence type="ECO:0000313" key="1">
    <source>
        <dbReference type="EMBL" id="EFH88078.1"/>
    </source>
</evidence>
<gene>
    <name evidence="1" type="ORF">Krac_9462</name>
</gene>
<reference evidence="1 2" key="1">
    <citation type="journal article" date="2011" name="Stand. Genomic Sci.">
        <title>Non-contiguous finished genome sequence and contextual data of the filamentous soil bacterium Ktedonobacter racemifer type strain (SOSP1-21).</title>
        <authorList>
            <person name="Chang Y.J."/>
            <person name="Land M."/>
            <person name="Hauser L."/>
            <person name="Chertkov O."/>
            <person name="Del Rio T.G."/>
            <person name="Nolan M."/>
            <person name="Copeland A."/>
            <person name="Tice H."/>
            <person name="Cheng J.F."/>
            <person name="Lucas S."/>
            <person name="Han C."/>
            <person name="Goodwin L."/>
            <person name="Pitluck S."/>
            <person name="Ivanova N."/>
            <person name="Ovchinikova G."/>
            <person name="Pati A."/>
            <person name="Chen A."/>
            <person name="Palaniappan K."/>
            <person name="Mavromatis K."/>
            <person name="Liolios K."/>
            <person name="Brettin T."/>
            <person name="Fiebig A."/>
            <person name="Rohde M."/>
            <person name="Abt B."/>
            <person name="Goker M."/>
            <person name="Detter J.C."/>
            <person name="Woyke T."/>
            <person name="Bristow J."/>
            <person name="Eisen J.A."/>
            <person name="Markowitz V."/>
            <person name="Hugenholtz P."/>
            <person name="Kyrpides N.C."/>
            <person name="Klenk H.P."/>
            <person name="Lapidus A."/>
        </authorList>
    </citation>
    <scope>NUCLEOTIDE SEQUENCE [LARGE SCALE GENOMIC DNA]</scope>
    <source>
        <strain evidence="2">DSM 44963</strain>
    </source>
</reference>
<evidence type="ECO:0000313" key="2">
    <source>
        <dbReference type="Proteomes" id="UP000004508"/>
    </source>
</evidence>
<protein>
    <submittedName>
        <fullName evidence="1">Uncharacterized protein</fullName>
    </submittedName>
</protein>
<dbReference type="EMBL" id="ADVG01000001">
    <property type="protein sequence ID" value="EFH88078.1"/>
    <property type="molecule type" value="Genomic_DNA"/>
</dbReference>
<dbReference type="Proteomes" id="UP000004508">
    <property type="component" value="Unassembled WGS sequence"/>
</dbReference>
<name>D6TC42_KTERA</name>
<organism evidence="1 2">
    <name type="scientific">Ktedonobacter racemifer DSM 44963</name>
    <dbReference type="NCBI Taxonomy" id="485913"/>
    <lineage>
        <taxon>Bacteria</taxon>
        <taxon>Bacillati</taxon>
        <taxon>Chloroflexota</taxon>
        <taxon>Ktedonobacteria</taxon>
        <taxon>Ktedonobacterales</taxon>
        <taxon>Ktedonobacteraceae</taxon>
        <taxon>Ktedonobacter</taxon>
    </lineage>
</organism>
<keyword evidence="2" id="KW-1185">Reference proteome</keyword>
<sequence>MLIPLHALEDVRGLGALLHAQSVSPNVSMSHNLPNYPYCGSEIDP</sequence>
<accession>D6TC42</accession>
<proteinExistence type="predicted"/>
<dbReference type="AlphaFoldDB" id="D6TC42"/>
<dbReference type="InParanoid" id="D6TC42"/>